<keyword evidence="1" id="KW-0472">Membrane</keyword>
<evidence type="ECO:0000256" key="1">
    <source>
        <dbReference type="SAM" id="Phobius"/>
    </source>
</evidence>
<comment type="caution">
    <text evidence="2">The sequence shown here is derived from an EMBL/GenBank/DDBJ whole genome shotgun (WGS) entry which is preliminary data.</text>
</comment>
<dbReference type="RefSeq" id="WP_389358533.1">
    <property type="nucleotide sequence ID" value="NZ_JBIACK010000001.1"/>
</dbReference>
<dbReference type="EMBL" id="JBIACK010000001">
    <property type="protein sequence ID" value="MFE8699924.1"/>
    <property type="molecule type" value="Genomic_DNA"/>
</dbReference>
<keyword evidence="1" id="KW-0812">Transmembrane</keyword>
<proteinExistence type="predicted"/>
<accession>A0ABW6K864</accession>
<feature type="transmembrane region" description="Helical" evidence="1">
    <location>
        <begin position="7"/>
        <end position="29"/>
    </location>
</feature>
<organism evidence="2 3">
    <name type="scientific">Cytobacillus spartinae</name>
    <dbReference type="NCBI Taxonomy" id="3299023"/>
    <lineage>
        <taxon>Bacteria</taxon>
        <taxon>Bacillati</taxon>
        <taxon>Bacillota</taxon>
        <taxon>Bacilli</taxon>
        <taxon>Bacillales</taxon>
        <taxon>Bacillaceae</taxon>
        <taxon>Cytobacillus</taxon>
    </lineage>
</organism>
<evidence type="ECO:0000313" key="3">
    <source>
        <dbReference type="Proteomes" id="UP001601059"/>
    </source>
</evidence>
<keyword evidence="3" id="KW-1185">Reference proteome</keyword>
<dbReference type="Proteomes" id="UP001601059">
    <property type="component" value="Unassembled WGS sequence"/>
</dbReference>
<sequence length="63" mass="7302">MKKKLKLIFHILTFIGVVSFTLAFFNVGREVFDKYLVWFLGSLWVGTLGNFFINKATKKQENG</sequence>
<name>A0ABW6K864_9BACI</name>
<protein>
    <submittedName>
        <fullName evidence="2">Uncharacterized protein</fullName>
    </submittedName>
</protein>
<keyword evidence="1" id="KW-1133">Transmembrane helix</keyword>
<gene>
    <name evidence="2" type="ORF">ACFYKX_04725</name>
</gene>
<evidence type="ECO:0000313" key="2">
    <source>
        <dbReference type="EMBL" id="MFE8699924.1"/>
    </source>
</evidence>
<feature type="transmembrane region" description="Helical" evidence="1">
    <location>
        <begin position="35"/>
        <end position="53"/>
    </location>
</feature>
<reference evidence="2 3" key="1">
    <citation type="submission" date="2024-08" db="EMBL/GenBank/DDBJ databases">
        <title>Two novel Cytobacillus novel species.</title>
        <authorList>
            <person name="Liu G."/>
        </authorList>
    </citation>
    <scope>NUCLEOTIDE SEQUENCE [LARGE SCALE GENOMIC DNA]</scope>
    <source>
        <strain evidence="2 3">FJAT-54145</strain>
    </source>
</reference>